<dbReference type="Gene3D" id="3.20.20.70">
    <property type="entry name" value="Aldolase class I"/>
    <property type="match status" value="2"/>
</dbReference>
<sequence>MANSLRLPVRSVHSRISAEKCDITSLGQQIKFPNGRTAQNRFLKAALTERISSWDPKDLTKRGIPSRSIINLYDKWGHGKFGMILTGNVCVDPNNLESAGNAVFCKENDSAELRKVCLEWSKVMRQDGALAVAQLSHAGRQTPETVNPHPFSCSDVQLRAKRRFMGFGKPIALTEEQIKTEVVDRFVYAAKFFMSPTTNKRTDMYGGSVKNRMRVIIEIFEAIRREIDVSTGFLVGIKANSVEFQENGLCIDDAKIMCGMMEDCGLDFVELSGGTIEQLAFQHMRESTRNREAFFLDFAEKIRPVFKRTIVYVTGGWRTALAMVRAVMDGTTDGIGLGRPITAEPDLPAKILRGECYSAADTKLNQDDFGITSTASNTQMGQMGKRPYVELERWVAYGCIGISS</sequence>
<reference evidence="5" key="2">
    <citation type="submission" date="2017-02" db="UniProtKB">
        <authorList>
            <consortium name="WormBaseParasite"/>
        </authorList>
    </citation>
    <scope>IDENTIFICATION</scope>
</reference>
<reference evidence="4" key="1">
    <citation type="submission" date="2012-09" db="EMBL/GenBank/DDBJ databases">
        <authorList>
            <person name="Martin A.A."/>
        </authorList>
    </citation>
    <scope>NUCLEOTIDE SEQUENCE</scope>
</reference>
<name>A0A0K0D029_ANGCA</name>
<dbReference type="GO" id="GO:0010181">
    <property type="term" value="F:FMN binding"/>
    <property type="evidence" value="ECO:0007669"/>
    <property type="project" value="InterPro"/>
</dbReference>
<dbReference type="PANTHER" id="PTHR43656">
    <property type="entry name" value="BINDING OXIDOREDUCTASE, PUTATIVE (AFU_ORTHOLOGUE AFUA_2G08260)-RELATED"/>
    <property type="match status" value="1"/>
</dbReference>
<keyword evidence="1" id="KW-0285">Flavoprotein</keyword>
<dbReference type="InterPro" id="IPR013785">
    <property type="entry name" value="Aldolase_TIM"/>
</dbReference>
<proteinExistence type="predicted"/>
<dbReference type="STRING" id="6313.A0A0K0D029"/>
<dbReference type="Proteomes" id="UP000035642">
    <property type="component" value="Unassembled WGS sequence"/>
</dbReference>
<dbReference type="SUPFAM" id="SSF51395">
    <property type="entry name" value="FMN-linked oxidoreductases"/>
    <property type="match status" value="1"/>
</dbReference>
<evidence type="ECO:0000259" key="3">
    <source>
        <dbReference type="Pfam" id="PF00724"/>
    </source>
</evidence>
<dbReference type="AlphaFoldDB" id="A0A0K0D029"/>
<keyword evidence="4" id="KW-1185">Reference proteome</keyword>
<dbReference type="Pfam" id="PF00724">
    <property type="entry name" value="Oxidored_FMN"/>
    <property type="match status" value="1"/>
</dbReference>
<evidence type="ECO:0000313" key="5">
    <source>
        <dbReference type="WBParaSite" id="ACAC_0000339601-mRNA-1"/>
    </source>
</evidence>
<keyword evidence="2" id="KW-0560">Oxidoreductase</keyword>
<dbReference type="GO" id="GO:0016491">
    <property type="term" value="F:oxidoreductase activity"/>
    <property type="evidence" value="ECO:0007669"/>
    <property type="project" value="UniProtKB-KW"/>
</dbReference>
<organism evidence="4 5">
    <name type="scientific">Angiostrongylus cantonensis</name>
    <name type="common">Rat lungworm</name>
    <dbReference type="NCBI Taxonomy" id="6313"/>
    <lineage>
        <taxon>Eukaryota</taxon>
        <taxon>Metazoa</taxon>
        <taxon>Ecdysozoa</taxon>
        <taxon>Nematoda</taxon>
        <taxon>Chromadorea</taxon>
        <taxon>Rhabditida</taxon>
        <taxon>Rhabditina</taxon>
        <taxon>Rhabditomorpha</taxon>
        <taxon>Strongyloidea</taxon>
        <taxon>Metastrongylidae</taxon>
        <taxon>Angiostrongylus</taxon>
    </lineage>
</organism>
<evidence type="ECO:0000256" key="1">
    <source>
        <dbReference type="ARBA" id="ARBA00022630"/>
    </source>
</evidence>
<feature type="domain" description="NADH:flavin oxidoreductase/NADH oxidase N-terminal" evidence="3">
    <location>
        <begin position="193"/>
        <end position="352"/>
    </location>
</feature>
<protein>
    <submittedName>
        <fullName evidence="5">Oxidored_FMN domain-containing protein</fullName>
    </submittedName>
</protein>
<dbReference type="WBParaSite" id="ACAC_0000339601-mRNA-1">
    <property type="protein sequence ID" value="ACAC_0000339601-mRNA-1"/>
    <property type="gene ID" value="ACAC_0000339601"/>
</dbReference>
<dbReference type="PANTHER" id="PTHR43656:SF5">
    <property type="entry name" value="NADH:FLAVIN OXIDOREDUCTASE_NADH OXIDASE N-TERMINAL DOMAIN-CONTAINING PROTEIN"/>
    <property type="match status" value="1"/>
</dbReference>
<dbReference type="InterPro" id="IPR051799">
    <property type="entry name" value="NADH_flavin_oxidoreductase"/>
</dbReference>
<evidence type="ECO:0000313" key="4">
    <source>
        <dbReference type="Proteomes" id="UP000035642"/>
    </source>
</evidence>
<accession>A0A0K0D029</accession>
<evidence type="ECO:0000256" key="2">
    <source>
        <dbReference type="ARBA" id="ARBA00023002"/>
    </source>
</evidence>
<dbReference type="InterPro" id="IPR001155">
    <property type="entry name" value="OxRdtase_FMN_N"/>
</dbReference>